<organism evidence="2 3">
    <name type="scientific">Vibrio atlanticus (strain LGP32)</name>
    <name type="common">Vibrio splendidus (strain Mel32)</name>
    <dbReference type="NCBI Taxonomy" id="575788"/>
    <lineage>
        <taxon>Bacteria</taxon>
        <taxon>Pseudomonadati</taxon>
        <taxon>Pseudomonadota</taxon>
        <taxon>Gammaproteobacteria</taxon>
        <taxon>Vibrionales</taxon>
        <taxon>Vibrionaceae</taxon>
        <taxon>Vibrio</taxon>
    </lineage>
</organism>
<evidence type="ECO:0000256" key="1">
    <source>
        <dbReference type="SAM" id="Phobius"/>
    </source>
</evidence>
<proteinExistence type="predicted"/>
<evidence type="ECO:0008006" key="4">
    <source>
        <dbReference type="Google" id="ProtNLM"/>
    </source>
</evidence>
<feature type="transmembrane region" description="Helical" evidence="1">
    <location>
        <begin position="166"/>
        <end position="185"/>
    </location>
</feature>
<dbReference type="AlphaFoldDB" id="B7VHN9"/>
<dbReference type="KEGG" id="vsp:VS_0220"/>
<evidence type="ECO:0000313" key="3">
    <source>
        <dbReference type="Proteomes" id="UP000009100"/>
    </source>
</evidence>
<feature type="transmembrane region" description="Helical" evidence="1">
    <location>
        <begin position="279"/>
        <end position="296"/>
    </location>
</feature>
<dbReference type="STRING" id="575788.VS_0220"/>
<feature type="transmembrane region" description="Helical" evidence="1">
    <location>
        <begin position="345"/>
        <end position="366"/>
    </location>
</feature>
<feature type="transmembrane region" description="Helical" evidence="1">
    <location>
        <begin position="429"/>
        <end position="447"/>
    </location>
</feature>
<dbReference type="EMBL" id="FM954972">
    <property type="protein sequence ID" value="CAV17251.1"/>
    <property type="molecule type" value="Genomic_DNA"/>
</dbReference>
<feature type="transmembrane region" description="Helical" evidence="1">
    <location>
        <begin position="23"/>
        <end position="42"/>
    </location>
</feature>
<evidence type="ECO:0000313" key="2">
    <source>
        <dbReference type="EMBL" id="CAV17251.1"/>
    </source>
</evidence>
<feature type="transmembrane region" description="Helical" evidence="1">
    <location>
        <begin position="459"/>
        <end position="479"/>
    </location>
</feature>
<dbReference type="HOGENOM" id="CLU_558901_0_0_6"/>
<feature type="transmembrane region" description="Helical" evidence="1">
    <location>
        <begin position="253"/>
        <end position="272"/>
    </location>
</feature>
<accession>B7VHN9</accession>
<feature type="transmembrane region" description="Helical" evidence="1">
    <location>
        <begin position="48"/>
        <end position="72"/>
    </location>
</feature>
<keyword evidence="1" id="KW-0472">Membrane</keyword>
<feature type="transmembrane region" description="Helical" evidence="1">
    <location>
        <begin position="395"/>
        <end position="417"/>
    </location>
</feature>
<dbReference type="Pfam" id="PF14296">
    <property type="entry name" value="O-ag_pol_Wzy"/>
    <property type="match status" value="1"/>
</dbReference>
<keyword evidence="1" id="KW-1133">Transmembrane helix</keyword>
<dbReference type="InterPro" id="IPR029468">
    <property type="entry name" value="O-ag_pol_Wzy"/>
</dbReference>
<sequence>MITGIPYLKEFFITMTLHKKDKILVLILYLIYTLTCLLFIELSSVNDWLLHVNVVIFSSILIQNFILFCFGLRLLSLPIIFLFFSYVFSLSYPVLIYFNVDFGGMSSQVTNLVYGESVFKESVNLAVFSILVMYIGFILTELLNLKEKKLSFLFFNNSFFKRKQNLKVYAVLGCIIFGSVDIYLFKERLILMSSLGYMGVALHEFNFLLVLFSWIFPGFVFLLCYVNKESRIKIVLILLVFLIYKSLQTLTGLRAFTVLQLVVFMIFYNLYISKLKMKSILTLSISIYFALCWFFVVRENRALGITISDFLNIDNYTLGIDILIYSMSEFGVTLNVIAETYQSNIEWYGILGTQVLITFFSAIPFISKISPDLFYLNISEALNLYRYGGSYIADFYYDFGVFCFIPLVFLGMLVSFVDTIMLHAKKRENILTVILLFPFIVQLIFTVRTSTFKIFRTLSWSFILMMIVMLIVILIVSFLKTRVPECKK</sequence>
<protein>
    <recommendedName>
        <fullName evidence="4">O-antigen polysaccharide polymerase Wzy</fullName>
    </recommendedName>
</protein>
<gene>
    <name evidence="2" type="ordered locus">VS_0220</name>
</gene>
<name>B7VHN9_VIBA3</name>
<feature type="transmembrane region" description="Helical" evidence="1">
    <location>
        <begin position="316"/>
        <end position="338"/>
    </location>
</feature>
<dbReference type="Proteomes" id="UP000009100">
    <property type="component" value="Chromosome 1"/>
</dbReference>
<feature type="transmembrane region" description="Helical" evidence="1">
    <location>
        <begin position="232"/>
        <end position="247"/>
    </location>
</feature>
<feature type="transmembrane region" description="Helical" evidence="1">
    <location>
        <begin position="125"/>
        <end position="145"/>
    </location>
</feature>
<feature type="transmembrane region" description="Helical" evidence="1">
    <location>
        <begin position="79"/>
        <end position="98"/>
    </location>
</feature>
<feature type="transmembrane region" description="Helical" evidence="1">
    <location>
        <begin position="205"/>
        <end position="225"/>
    </location>
</feature>
<keyword evidence="1" id="KW-0812">Transmembrane</keyword>
<reference evidence="2 3" key="1">
    <citation type="submission" date="2009-02" db="EMBL/GenBank/DDBJ databases">
        <title>Vibrio splendidus str. LGP32 complete genome.</title>
        <authorList>
            <person name="Mazel D."/>
            <person name="Le Roux F."/>
        </authorList>
    </citation>
    <scope>NUCLEOTIDE SEQUENCE [LARGE SCALE GENOMIC DNA]</scope>
    <source>
        <strain evidence="2 3">LGP32</strain>
    </source>
</reference>